<feature type="transmembrane region" description="Helical" evidence="2">
    <location>
        <begin position="553"/>
        <end position="572"/>
    </location>
</feature>
<name>A0A9P9EI73_9PLEO</name>
<dbReference type="Proteomes" id="UP000700596">
    <property type="component" value="Unassembled WGS sequence"/>
</dbReference>
<feature type="region of interest" description="Disordered" evidence="1">
    <location>
        <begin position="429"/>
        <end position="451"/>
    </location>
</feature>
<proteinExistence type="predicted"/>
<feature type="transmembrane region" description="Helical" evidence="2">
    <location>
        <begin position="28"/>
        <end position="54"/>
    </location>
</feature>
<keyword evidence="4" id="KW-1185">Reference proteome</keyword>
<keyword evidence="2" id="KW-0812">Transmembrane</keyword>
<dbReference type="EMBL" id="JAGMWT010000001">
    <property type="protein sequence ID" value="KAH7138705.1"/>
    <property type="molecule type" value="Genomic_DNA"/>
</dbReference>
<dbReference type="AlphaFoldDB" id="A0A9P9EI73"/>
<sequence>MFRNAIQRFSRFWRKGHHDARKDIRKGWVLFTIVVMWILGLVAVVVVLICVSVIRDNGSTVFGVGAGARSACQPDGTFKLLARTFNFWASSSFFQITLGFGRLNFTEAKTIDIIWDVVVGRGGQSLIALISFRVFAEYLSTEMETSPITFDVYQYFFLQNFQSLIVATYCTIRDFTARLRLRSITAMVFMVATLIFMLGFPTIASAMTGYSTNLKAYIPDTDNNLVEFSRFEYVAFVIEDAGRINETQPLYITIPSNGYDPSPEHEVVMSVFNAKCGNIGSYKCDMLERVIRYALQYSVFETNYTFSVFPGLARLPAPKLNITRYCSDFGTGFEWFHSSCNLWLWNNQTFNENWIQTKGRCQAVDDYQWGFSLIQLTIMVILCILWSTGILTMQTKTRRALRKLGKRDLASDYKAILELANAMHQQLAQRDENEGPSLLAQRDRDRTPSRSDSTLFLMTTLPRAHSERTDLFSYTTMTSSELRRRIKKDLRGGSISRQSIVQGVNIDSLEPTEQTQNRTFWQWLKQHKWWLLLLTTSMCISVATTIIMEAPFLMVFFGITVIVVPVICIGSTSESRAILFFWGFILFGVFPQLAFVGFATRIRAPR</sequence>
<dbReference type="OrthoDB" id="3903561at2759"/>
<protein>
    <submittedName>
        <fullName evidence="3">Uncharacterized protein</fullName>
    </submittedName>
</protein>
<feature type="transmembrane region" description="Helical" evidence="2">
    <location>
        <begin position="152"/>
        <end position="172"/>
    </location>
</feature>
<evidence type="ECO:0000313" key="4">
    <source>
        <dbReference type="Proteomes" id="UP000700596"/>
    </source>
</evidence>
<evidence type="ECO:0000313" key="3">
    <source>
        <dbReference type="EMBL" id="KAH7138705.1"/>
    </source>
</evidence>
<feature type="transmembrane region" description="Helical" evidence="2">
    <location>
        <begin position="85"/>
        <end position="101"/>
    </location>
</feature>
<organism evidence="3 4">
    <name type="scientific">Dendryphion nanum</name>
    <dbReference type="NCBI Taxonomy" id="256645"/>
    <lineage>
        <taxon>Eukaryota</taxon>
        <taxon>Fungi</taxon>
        <taxon>Dikarya</taxon>
        <taxon>Ascomycota</taxon>
        <taxon>Pezizomycotina</taxon>
        <taxon>Dothideomycetes</taxon>
        <taxon>Pleosporomycetidae</taxon>
        <taxon>Pleosporales</taxon>
        <taxon>Torulaceae</taxon>
        <taxon>Dendryphion</taxon>
    </lineage>
</organism>
<feature type="transmembrane region" description="Helical" evidence="2">
    <location>
        <begin position="529"/>
        <end position="547"/>
    </location>
</feature>
<gene>
    <name evidence="3" type="ORF">B0J11DRAFT_23162</name>
</gene>
<feature type="transmembrane region" description="Helical" evidence="2">
    <location>
        <begin position="113"/>
        <end position="132"/>
    </location>
</feature>
<feature type="transmembrane region" description="Helical" evidence="2">
    <location>
        <begin position="579"/>
        <end position="600"/>
    </location>
</feature>
<reference evidence="3" key="1">
    <citation type="journal article" date="2021" name="Nat. Commun.">
        <title>Genetic determinants of endophytism in the Arabidopsis root mycobiome.</title>
        <authorList>
            <person name="Mesny F."/>
            <person name="Miyauchi S."/>
            <person name="Thiergart T."/>
            <person name="Pickel B."/>
            <person name="Atanasova L."/>
            <person name="Karlsson M."/>
            <person name="Huettel B."/>
            <person name="Barry K.W."/>
            <person name="Haridas S."/>
            <person name="Chen C."/>
            <person name="Bauer D."/>
            <person name="Andreopoulos W."/>
            <person name="Pangilinan J."/>
            <person name="LaButti K."/>
            <person name="Riley R."/>
            <person name="Lipzen A."/>
            <person name="Clum A."/>
            <person name="Drula E."/>
            <person name="Henrissat B."/>
            <person name="Kohler A."/>
            <person name="Grigoriev I.V."/>
            <person name="Martin F.M."/>
            <person name="Hacquard S."/>
        </authorList>
    </citation>
    <scope>NUCLEOTIDE SEQUENCE</scope>
    <source>
        <strain evidence="3">MPI-CAGE-CH-0243</strain>
    </source>
</reference>
<feature type="transmembrane region" description="Helical" evidence="2">
    <location>
        <begin position="369"/>
        <end position="393"/>
    </location>
</feature>
<evidence type="ECO:0000256" key="2">
    <source>
        <dbReference type="SAM" id="Phobius"/>
    </source>
</evidence>
<comment type="caution">
    <text evidence="3">The sequence shown here is derived from an EMBL/GenBank/DDBJ whole genome shotgun (WGS) entry which is preliminary data.</text>
</comment>
<keyword evidence="2" id="KW-0472">Membrane</keyword>
<keyword evidence="2" id="KW-1133">Transmembrane helix</keyword>
<evidence type="ECO:0000256" key="1">
    <source>
        <dbReference type="SAM" id="MobiDB-lite"/>
    </source>
</evidence>
<feature type="transmembrane region" description="Helical" evidence="2">
    <location>
        <begin position="184"/>
        <end position="204"/>
    </location>
</feature>
<accession>A0A9P9EI73</accession>